<feature type="compositionally biased region" description="Low complexity" evidence="1">
    <location>
        <begin position="41"/>
        <end position="60"/>
    </location>
</feature>
<reference evidence="2 3" key="1">
    <citation type="submission" date="2019-05" db="EMBL/GenBank/DDBJ databases">
        <title>Emergence of the Ug99 lineage of the wheat stem rust pathogen through somatic hybridization.</title>
        <authorList>
            <person name="Li F."/>
            <person name="Upadhyaya N.M."/>
            <person name="Sperschneider J."/>
            <person name="Matny O."/>
            <person name="Nguyen-Phuc H."/>
            <person name="Mago R."/>
            <person name="Raley C."/>
            <person name="Miller M.E."/>
            <person name="Silverstein K.A.T."/>
            <person name="Henningsen E."/>
            <person name="Hirsch C.D."/>
            <person name="Visser B."/>
            <person name="Pretorius Z.A."/>
            <person name="Steffenson B.J."/>
            <person name="Schwessinger B."/>
            <person name="Dodds P.N."/>
            <person name="Figueroa M."/>
        </authorList>
    </citation>
    <scope>NUCLEOTIDE SEQUENCE [LARGE SCALE GENOMIC DNA]</scope>
    <source>
        <strain evidence="2">21-0</strain>
    </source>
</reference>
<name>A0A5B0R2W4_PUCGR</name>
<feature type="region of interest" description="Disordered" evidence="1">
    <location>
        <begin position="1"/>
        <end position="76"/>
    </location>
</feature>
<dbReference type="Proteomes" id="UP000324748">
    <property type="component" value="Unassembled WGS sequence"/>
</dbReference>
<comment type="caution">
    <text evidence="2">The sequence shown here is derived from an EMBL/GenBank/DDBJ whole genome shotgun (WGS) entry which is preliminary data.</text>
</comment>
<gene>
    <name evidence="2" type="ORF">PGT21_035126</name>
</gene>
<protein>
    <submittedName>
        <fullName evidence="2">Uncharacterized protein</fullName>
    </submittedName>
</protein>
<accession>A0A5B0R2W4</accession>
<evidence type="ECO:0000313" key="2">
    <source>
        <dbReference type="EMBL" id="KAA1119836.1"/>
    </source>
</evidence>
<dbReference type="AlphaFoldDB" id="A0A5B0R2W4"/>
<sequence>MLGRASPTTRRTAVPKSRSDKPVQGLIRQAGSTDNDDLRSGRGLSGLLPSSSSSSSLADRSSLEDNRLKHPFPSELADDLDPTLLSQLSLSPAIGPAEPLDPPAIFVTVECPESAASWQIRPDLFGLMSHSEDGLSESTSLSSSQEPPTMPVISHTAPLIQWSCKLRKIMGAEMDQSCRMWLSQLGCSVASYRGYVTSS</sequence>
<proteinExistence type="predicted"/>
<evidence type="ECO:0000313" key="3">
    <source>
        <dbReference type="Proteomes" id="UP000324748"/>
    </source>
</evidence>
<dbReference type="EMBL" id="VSWC01000001">
    <property type="protein sequence ID" value="KAA1119836.1"/>
    <property type="molecule type" value="Genomic_DNA"/>
</dbReference>
<feature type="compositionally biased region" description="Polar residues" evidence="1">
    <location>
        <begin position="1"/>
        <end position="11"/>
    </location>
</feature>
<dbReference type="OrthoDB" id="10372024at2759"/>
<organism evidence="2 3">
    <name type="scientific">Puccinia graminis f. sp. tritici</name>
    <dbReference type="NCBI Taxonomy" id="56615"/>
    <lineage>
        <taxon>Eukaryota</taxon>
        <taxon>Fungi</taxon>
        <taxon>Dikarya</taxon>
        <taxon>Basidiomycota</taxon>
        <taxon>Pucciniomycotina</taxon>
        <taxon>Pucciniomycetes</taxon>
        <taxon>Pucciniales</taxon>
        <taxon>Pucciniaceae</taxon>
        <taxon>Puccinia</taxon>
    </lineage>
</organism>
<evidence type="ECO:0000256" key="1">
    <source>
        <dbReference type="SAM" id="MobiDB-lite"/>
    </source>
</evidence>
<keyword evidence="3" id="KW-1185">Reference proteome</keyword>